<dbReference type="AlphaFoldDB" id="A0A0K2V0Q9"/>
<name>A0A0K2V0Q9_LEPSM</name>
<reference evidence="1" key="1">
    <citation type="submission" date="2014-05" db="EMBL/GenBank/DDBJ databases">
        <authorList>
            <person name="Chronopoulou M."/>
        </authorList>
    </citation>
    <scope>NUCLEOTIDE SEQUENCE</scope>
    <source>
        <tissue evidence="1">Whole organism</tissue>
    </source>
</reference>
<proteinExistence type="predicted"/>
<protein>
    <submittedName>
        <fullName evidence="1">Uncharacterized protein</fullName>
    </submittedName>
</protein>
<sequence length="17" mass="2138">MFLCIFKSIYTKDFFSF</sequence>
<accession>A0A0K2V0Q9</accession>
<evidence type="ECO:0000313" key="1">
    <source>
        <dbReference type="EMBL" id="CDW43571.1"/>
    </source>
</evidence>
<dbReference type="EMBL" id="HACA01026210">
    <property type="protein sequence ID" value="CDW43571.1"/>
    <property type="molecule type" value="Transcribed_RNA"/>
</dbReference>
<organism evidence="1">
    <name type="scientific">Lepeophtheirus salmonis</name>
    <name type="common">Salmon louse</name>
    <name type="synonym">Caligus salmonis</name>
    <dbReference type="NCBI Taxonomy" id="72036"/>
    <lineage>
        <taxon>Eukaryota</taxon>
        <taxon>Metazoa</taxon>
        <taxon>Ecdysozoa</taxon>
        <taxon>Arthropoda</taxon>
        <taxon>Crustacea</taxon>
        <taxon>Multicrustacea</taxon>
        <taxon>Hexanauplia</taxon>
        <taxon>Copepoda</taxon>
        <taxon>Siphonostomatoida</taxon>
        <taxon>Caligidae</taxon>
        <taxon>Lepeophtheirus</taxon>
    </lineage>
</organism>